<sequence>MPIWIGIALGGALGALARSALSTLVQGRLSGGHWAGFPLGTLLINVLGSFLLGLIMALNLRGLLSAPLRLALGTGFVGAFTTFSTFEWESSALLRGGEGLRAGLYIFGNLLAGYVAVLLGRWLGERFAS</sequence>
<feature type="transmembrane region" description="Helical" evidence="9">
    <location>
        <begin position="70"/>
        <end position="86"/>
    </location>
</feature>
<dbReference type="EMBL" id="BMQL01000022">
    <property type="protein sequence ID" value="GGR18609.1"/>
    <property type="molecule type" value="Genomic_DNA"/>
</dbReference>
<keyword evidence="6 9" id="KW-0407">Ion channel</keyword>
<evidence type="ECO:0000256" key="2">
    <source>
        <dbReference type="ARBA" id="ARBA00022475"/>
    </source>
</evidence>
<accession>A0A918F8D3</accession>
<feature type="binding site" evidence="9">
    <location>
        <position position="81"/>
    </location>
    <ligand>
        <name>Na(+)</name>
        <dbReference type="ChEBI" id="CHEBI:29101"/>
        <note>structural</note>
    </ligand>
</feature>
<dbReference type="PANTHER" id="PTHR28259:SF1">
    <property type="entry name" value="FLUORIDE EXPORT PROTEIN 1-RELATED"/>
    <property type="match status" value="1"/>
</dbReference>
<dbReference type="GO" id="GO:0046872">
    <property type="term" value="F:metal ion binding"/>
    <property type="evidence" value="ECO:0007669"/>
    <property type="project" value="UniProtKB-KW"/>
</dbReference>
<proteinExistence type="inferred from homology"/>
<keyword evidence="2 9" id="KW-1003">Cell membrane</keyword>
<dbReference type="RefSeq" id="WP_189091707.1">
    <property type="nucleotide sequence ID" value="NZ_BMQL01000022.1"/>
</dbReference>
<comment type="activity regulation">
    <text evidence="9">Na(+) is not transported, but it plays an essential structural role and its presence is essential for fluoride channel function.</text>
</comment>
<dbReference type="NCBIfam" id="TIGR00494">
    <property type="entry name" value="crcB"/>
    <property type="match status" value="1"/>
</dbReference>
<keyword evidence="11" id="KW-1185">Reference proteome</keyword>
<keyword evidence="9" id="KW-0915">Sodium</keyword>
<evidence type="ECO:0000256" key="9">
    <source>
        <dbReference type="HAMAP-Rule" id="MF_00454"/>
    </source>
</evidence>
<name>A0A918F8D3_9DEIO</name>
<evidence type="ECO:0000256" key="8">
    <source>
        <dbReference type="ARBA" id="ARBA00035585"/>
    </source>
</evidence>
<evidence type="ECO:0000256" key="7">
    <source>
        <dbReference type="ARBA" id="ARBA00035120"/>
    </source>
</evidence>
<comment type="catalytic activity">
    <reaction evidence="8">
        <text>fluoride(in) = fluoride(out)</text>
        <dbReference type="Rhea" id="RHEA:76159"/>
        <dbReference type="ChEBI" id="CHEBI:17051"/>
    </reaction>
    <physiologicalReaction direction="left-to-right" evidence="8">
        <dbReference type="Rhea" id="RHEA:76160"/>
    </physiologicalReaction>
</comment>
<keyword evidence="3 9" id="KW-0812">Transmembrane</keyword>
<dbReference type="Pfam" id="PF02537">
    <property type="entry name" value="CRCB"/>
    <property type="match status" value="1"/>
</dbReference>
<keyword evidence="9" id="KW-0813">Transport</keyword>
<dbReference type="HAMAP" id="MF_00454">
    <property type="entry name" value="FluC"/>
    <property type="match status" value="1"/>
</dbReference>
<keyword evidence="5 9" id="KW-0472">Membrane</keyword>
<comment type="function">
    <text evidence="9">Fluoride-specific ion channel. Important for reducing fluoride concentration in the cell, thus reducing its toxicity.</text>
</comment>
<gene>
    <name evidence="9 10" type="primary">crcB</name>
    <name evidence="9" type="synonym">fluC</name>
    <name evidence="10" type="ORF">GCM10008957_34030</name>
</gene>
<evidence type="ECO:0000256" key="1">
    <source>
        <dbReference type="ARBA" id="ARBA00004651"/>
    </source>
</evidence>
<comment type="similarity">
    <text evidence="7 9">Belongs to the fluoride channel Fluc/FEX (TC 1.A.43) family.</text>
</comment>
<evidence type="ECO:0000313" key="11">
    <source>
        <dbReference type="Proteomes" id="UP000603865"/>
    </source>
</evidence>
<evidence type="ECO:0000256" key="6">
    <source>
        <dbReference type="ARBA" id="ARBA00023303"/>
    </source>
</evidence>
<dbReference type="InterPro" id="IPR003691">
    <property type="entry name" value="FluC"/>
</dbReference>
<keyword evidence="4 9" id="KW-1133">Transmembrane helix</keyword>
<feature type="transmembrane region" description="Helical" evidence="9">
    <location>
        <begin position="106"/>
        <end position="124"/>
    </location>
</feature>
<comment type="subcellular location">
    <subcellularLocation>
        <location evidence="1 9">Cell membrane</location>
        <topology evidence="1 9">Multi-pass membrane protein</topology>
    </subcellularLocation>
</comment>
<organism evidence="10 11">
    <name type="scientific">Deinococcus ruber</name>
    <dbReference type="NCBI Taxonomy" id="1848197"/>
    <lineage>
        <taxon>Bacteria</taxon>
        <taxon>Thermotogati</taxon>
        <taxon>Deinococcota</taxon>
        <taxon>Deinococci</taxon>
        <taxon>Deinococcales</taxon>
        <taxon>Deinococcaceae</taxon>
        <taxon>Deinococcus</taxon>
    </lineage>
</organism>
<reference evidence="10" key="2">
    <citation type="submission" date="2020-09" db="EMBL/GenBank/DDBJ databases">
        <authorList>
            <person name="Sun Q."/>
            <person name="Ohkuma M."/>
        </authorList>
    </citation>
    <scope>NUCLEOTIDE SEQUENCE</scope>
    <source>
        <strain evidence="10">JCM 31311</strain>
    </source>
</reference>
<reference evidence="10" key="1">
    <citation type="journal article" date="2014" name="Int. J. Syst. Evol. Microbiol.">
        <title>Complete genome sequence of Corynebacterium casei LMG S-19264T (=DSM 44701T), isolated from a smear-ripened cheese.</title>
        <authorList>
            <consortium name="US DOE Joint Genome Institute (JGI-PGF)"/>
            <person name="Walter F."/>
            <person name="Albersmeier A."/>
            <person name="Kalinowski J."/>
            <person name="Ruckert C."/>
        </authorList>
    </citation>
    <scope>NUCLEOTIDE SEQUENCE</scope>
    <source>
        <strain evidence="10">JCM 31311</strain>
    </source>
</reference>
<comment type="caution">
    <text evidence="10">The sequence shown here is derived from an EMBL/GenBank/DDBJ whole genome shotgun (WGS) entry which is preliminary data.</text>
</comment>
<evidence type="ECO:0000256" key="4">
    <source>
        <dbReference type="ARBA" id="ARBA00022989"/>
    </source>
</evidence>
<dbReference type="AlphaFoldDB" id="A0A918F8D3"/>
<evidence type="ECO:0000256" key="3">
    <source>
        <dbReference type="ARBA" id="ARBA00022692"/>
    </source>
</evidence>
<feature type="binding site" evidence="9">
    <location>
        <position position="78"/>
    </location>
    <ligand>
        <name>Na(+)</name>
        <dbReference type="ChEBI" id="CHEBI:29101"/>
        <note>structural</note>
    </ligand>
</feature>
<dbReference type="Proteomes" id="UP000603865">
    <property type="component" value="Unassembled WGS sequence"/>
</dbReference>
<dbReference type="GO" id="GO:0005886">
    <property type="term" value="C:plasma membrane"/>
    <property type="evidence" value="ECO:0007669"/>
    <property type="project" value="UniProtKB-SubCell"/>
</dbReference>
<evidence type="ECO:0000313" key="10">
    <source>
        <dbReference type="EMBL" id="GGR18609.1"/>
    </source>
</evidence>
<keyword evidence="9" id="KW-0479">Metal-binding</keyword>
<dbReference type="PANTHER" id="PTHR28259">
    <property type="entry name" value="FLUORIDE EXPORT PROTEIN 1-RELATED"/>
    <property type="match status" value="1"/>
</dbReference>
<evidence type="ECO:0000256" key="5">
    <source>
        <dbReference type="ARBA" id="ARBA00023136"/>
    </source>
</evidence>
<dbReference type="GO" id="GO:0140114">
    <property type="term" value="P:cellular detoxification of fluoride"/>
    <property type="evidence" value="ECO:0007669"/>
    <property type="project" value="UniProtKB-UniRule"/>
</dbReference>
<dbReference type="GO" id="GO:0062054">
    <property type="term" value="F:fluoride channel activity"/>
    <property type="evidence" value="ECO:0007669"/>
    <property type="project" value="UniProtKB-UniRule"/>
</dbReference>
<keyword evidence="9" id="KW-0406">Ion transport</keyword>
<feature type="transmembrane region" description="Helical" evidence="9">
    <location>
        <begin position="35"/>
        <end position="58"/>
    </location>
</feature>
<protein>
    <recommendedName>
        <fullName evidence="9">Fluoride-specific ion channel FluC</fullName>
    </recommendedName>
</protein>